<dbReference type="Proteomes" id="UP000596742">
    <property type="component" value="Unassembled WGS sequence"/>
</dbReference>
<organism evidence="3 4">
    <name type="scientific">Mytilus galloprovincialis</name>
    <name type="common">Mediterranean mussel</name>
    <dbReference type="NCBI Taxonomy" id="29158"/>
    <lineage>
        <taxon>Eukaryota</taxon>
        <taxon>Metazoa</taxon>
        <taxon>Spiralia</taxon>
        <taxon>Lophotrochozoa</taxon>
        <taxon>Mollusca</taxon>
        <taxon>Bivalvia</taxon>
        <taxon>Autobranchia</taxon>
        <taxon>Pteriomorphia</taxon>
        <taxon>Mytilida</taxon>
        <taxon>Mytiloidea</taxon>
        <taxon>Mytilidae</taxon>
        <taxon>Mytilinae</taxon>
        <taxon>Mytilus</taxon>
    </lineage>
</organism>
<feature type="compositionally biased region" description="Low complexity" evidence="1">
    <location>
        <begin position="208"/>
        <end position="217"/>
    </location>
</feature>
<sequence length="328" mass="37408">MFVYHLACPIGFTSTAKSPCVACPGNTFGMKCAEYCHCKLDQRCDNEFGCVKVEQTTLITTNDTAHTEEYMVNNLTQTTLSYQESTTNAQRPSIAQLKNQNHKDILNVTNKYIPTEIGEHKTVVVIVGTTSFFIFVFICVLVLYFIRRKLRPRKIFHVIPNNSVGQQDNNGHRNSPHNEIEDDINAYAEIDEERMCPGTPRSRTDQTSCDSNSSSSSKDSKESVNDGYINPYQALITGSKMKLNSEEVFEHEDKEEDEQQRKYSKLENNVISENVEKTNNNQEKVIYLELEDTNNAEIKPVVDSESGDKNEDAIIRQVEWTFKRLNTM</sequence>
<keyword evidence="4" id="KW-1185">Reference proteome</keyword>
<keyword evidence="2" id="KW-1133">Transmembrane helix</keyword>
<evidence type="ECO:0000256" key="2">
    <source>
        <dbReference type="SAM" id="Phobius"/>
    </source>
</evidence>
<evidence type="ECO:0000256" key="1">
    <source>
        <dbReference type="SAM" id="MobiDB-lite"/>
    </source>
</evidence>
<feature type="region of interest" description="Disordered" evidence="1">
    <location>
        <begin position="195"/>
        <end position="226"/>
    </location>
</feature>
<name>A0A8B6EYI9_MYTGA</name>
<proteinExistence type="predicted"/>
<reference evidence="3" key="1">
    <citation type="submission" date="2018-11" db="EMBL/GenBank/DDBJ databases">
        <authorList>
            <person name="Alioto T."/>
            <person name="Alioto T."/>
        </authorList>
    </citation>
    <scope>NUCLEOTIDE SEQUENCE</scope>
</reference>
<keyword evidence="2" id="KW-0812">Transmembrane</keyword>
<comment type="caution">
    <text evidence="3">The sequence shown here is derived from an EMBL/GenBank/DDBJ whole genome shotgun (WGS) entry which is preliminary data.</text>
</comment>
<dbReference type="EMBL" id="UYJE01005863">
    <property type="protein sequence ID" value="VDI41100.1"/>
    <property type="molecule type" value="Genomic_DNA"/>
</dbReference>
<keyword evidence="2" id="KW-0472">Membrane</keyword>
<protein>
    <recommendedName>
        <fullName evidence="5">MEGF10_11</fullName>
    </recommendedName>
</protein>
<gene>
    <name evidence="3" type="ORF">MGAL_10B055131</name>
</gene>
<dbReference type="AlphaFoldDB" id="A0A8B6EYI9"/>
<evidence type="ECO:0000313" key="3">
    <source>
        <dbReference type="EMBL" id="VDI41100.1"/>
    </source>
</evidence>
<dbReference type="OrthoDB" id="6154648at2759"/>
<accession>A0A8B6EYI9</accession>
<evidence type="ECO:0008006" key="5">
    <source>
        <dbReference type="Google" id="ProtNLM"/>
    </source>
</evidence>
<evidence type="ECO:0000313" key="4">
    <source>
        <dbReference type="Proteomes" id="UP000596742"/>
    </source>
</evidence>
<feature type="transmembrane region" description="Helical" evidence="2">
    <location>
        <begin position="123"/>
        <end position="146"/>
    </location>
</feature>